<gene>
    <name evidence="1" type="ORF">Pyn_23347</name>
</gene>
<keyword evidence="2" id="KW-1185">Reference proteome</keyword>
<accession>A0A314UNR3</accession>
<name>A0A314UNR3_PRUYE</name>
<evidence type="ECO:0000313" key="1">
    <source>
        <dbReference type="EMBL" id="PQM39100.1"/>
    </source>
</evidence>
<protein>
    <submittedName>
        <fullName evidence="1">Uncharacterized protein</fullName>
    </submittedName>
</protein>
<evidence type="ECO:0000313" key="2">
    <source>
        <dbReference type="Proteomes" id="UP000250321"/>
    </source>
</evidence>
<dbReference type="AlphaFoldDB" id="A0A314UNR3"/>
<comment type="caution">
    <text evidence="1">The sequence shown here is derived from an EMBL/GenBank/DDBJ whole genome shotgun (WGS) entry which is preliminary data.</text>
</comment>
<organism evidence="1 2">
    <name type="scientific">Prunus yedoensis var. nudiflora</name>
    <dbReference type="NCBI Taxonomy" id="2094558"/>
    <lineage>
        <taxon>Eukaryota</taxon>
        <taxon>Viridiplantae</taxon>
        <taxon>Streptophyta</taxon>
        <taxon>Embryophyta</taxon>
        <taxon>Tracheophyta</taxon>
        <taxon>Spermatophyta</taxon>
        <taxon>Magnoliopsida</taxon>
        <taxon>eudicotyledons</taxon>
        <taxon>Gunneridae</taxon>
        <taxon>Pentapetalae</taxon>
        <taxon>rosids</taxon>
        <taxon>fabids</taxon>
        <taxon>Rosales</taxon>
        <taxon>Rosaceae</taxon>
        <taxon>Amygdaloideae</taxon>
        <taxon>Amygdaleae</taxon>
        <taxon>Prunus</taxon>
    </lineage>
</organism>
<proteinExistence type="predicted"/>
<dbReference type="STRING" id="2094558.A0A314UNR3"/>
<reference evidence="1 2" key="1">
    <citation type="submission" date="2018-02" db="EMBL/GenBank/DDBJ databases">
        <title>Draft genome of wild Prunus yedoensis var. nudiflora.</title>
        <authorList>
            <person name="Baek S."/>
            <person name="Kim J.-H."/>
            <person name="Choi K."/>
            <person name="Kim G.-B."/>
            <person name="Cho A."/>
            <person name="Jang H."/>
            <person name="Shin C.-H."/>
            <person name="Yu H.-J."/>
            <person name="Mun J.-H."/>
        </authorList>
    </citation>
    <scope>NUCLEOTIDE SEQUENCE [LARGE SCALE GENOMIC DNA]</scope>
    <source>
        <strain evidence="2">cv. Jeju island</strain>
        <tissue evidence="1">Leaf</tissue>
    </source>
</reference>
<dbReference type="EMBL" id="PJQY01003236">
    <property type="protein sequence ID" value="PQM39100.1"/>
    <property type="molecule type" value="Genomic_DNA"/>
</dbReference>
<dbReference type="Proteomes" id="UP000250321">
    <property type="component" value="Unassembled WGS sequence"/>
</dbReference>
<sequence length="275" mass="29795">MQVSCLPINTNIISLQLHHHLIAVIVHLLLQHHKVLLVGLEPATQATGMNANSNGVWTNGMPFQQQNTSFPNGFPNNSSPWPSPYNHQYPYQMPIPERLPFYPQAEGQRFLSGAVLPGGQLNSFAGPTYSQGLMGQHGFNQTTFGIGLQGQPTPGQQLNAFAGPMYPQGMVGQHGFNQNAFGMGLQGQPTHPTLNADQGMLSNRLPVEQNCNMPQPVANTGNVGMQQFNPGASSNRERSPLIEGVVILEGEEVGSNQGESYGMLCCTKHTEVKLQ</sequence>